<protein>
    <submittedName>
        <fullName evidence="1">Uncharacterized protein</fullName>
    </submittedName>
</protein>
<dbReference type="RefSeq" id="WP_149172277.1">
    <property type="nucleotide sequence ID" value="NZ_VTOY01000017.1"/>
</dbReference>
<dbReference type="EMBL" id="VTOY01000017">
    <property type="protein sequence ID" value="TYZ20056.1"/>
    <property type="molecule type" value="Genomic_DNA"/>
</dbReference>
<organism evidence="1 2">
    <name type="scientific">Selenomonas ruminis</name>
    <dbReference type="NCBI Taxonomy" id="2593411"/>
    <lineage>
        <taxon>Bacteria</taxon>
        <taxon>Bacillati</taxon>
        <taxon>Bacillota</taxon>
        <taxon>Negativicutes</taxon>
        <taxon>Selenomonadales</taxon>
        <taxon>Selenomonadaceae</taxon>
        <taxon>Selenomonas</taxon>
    </lineage>
</organism>
<evidence type="ECO:0000313" key="1">
    <source>
        <dbReference type="EMBL" id="TYZ20056.1"/>
    </source>
</evidence>
<proteinExistence type="predicted"/>
<dbReference type="OrthoDB" id="2486012at2"/>
<reference evidence="1 2" key="1">
    <citation type="submission" date="2019-08" db="EMBL/GenBank/DDBJ databases">
        <title>Selenomonas sp. mPRGC5 and Selenomonas sp. mPRGC8 isolated from ruminal fluid of dairy goat (Capra hircus).</title>
        <authorList>
            <person name="Poothong S."/>
            <person name="Nuengjamnong C."/>
            <person name="Tanasupawat S."/>
        </authorList>
    </citation>
    <scope>NUCLEOTIDE SEQUENCE [LARGE SCALE GENOMIC DNA]</scope>
    <source>
        <strain evidence="2">mPRGC5</strain>
    </source>
</reference>
<accession>A0A5D6VWK2</accession>
<evidence type="ECO:0000313" key="2">
    <source>
        <dbReference type="Proteomes" id="UP000323646"/>
    </source>
</evidence>
<name>A0A5D6VWK2_9FIRM</name>
<dbReference type="AlphaFoldDB" id="A0A5D6VWK2"/>
<dbReference type="Proteomes" id="UP000323646">
    <property type="component" value="Unassembled WGS sequence"/>
</dbReference>
<keyword evidence="2" id="KW-1185">Reference proteome</keyword>
<gene>
    <name evidence="1" type="ORF">FZ040_12365</name>
</gene>
<sequence length="199" mass="23352">MNVPIEECEEIIGYRQYWLLNDIEHKEIFKYLWDDCDTLEEFKELLYSDPNICNTKAAGWFLHYDSEAAECFLSQWFGRQKRRFCLDSKQKFIILENAGTKSMIPTAMLSMQSCNEHREEDYYVAIVDDDDFNPLLFRFHSLICSDDFKVNGHPVKGNYAVYYGNGYLALWRQSDTALEALLETGIYEDEFEIGAAHNL</sequence>
<comment type="caution">
    <text evidence="1">The sequence shown here is derived from an EMBL/GenBank/DDBJ whole genome shotgun (WGS) entry which is preliminary data.</text>
</comment>